<dbReference type="PANTHER" id="PTHR16027:SF6">
    <property type="entry name" value="DILUTE DOMAIN-CONTAINING PROTEIN"/>
    <property type="match status" value="1"/>
</dbReference>
<feature type="domain" description="Dilute" evidence="6">
    <location>
        <begin position="851"/>
        <end position="1097"/>
    </location>
</feature>
<feature type="region of interest" description="Disordered" evidence="5">
    <location>
        <begin position="777"/>
        <end position="802"/>
    </location>
</feature>
<dbReference type="AlphaFoldDB" id="A0A2N9I8W3"/>
<dbReference type="InterPro" id="IPR052072">
    <property type="entry name" value="Vascular_dev_regulator"/>
</dbReference>
<dbReference type="Pfam" id="PF20241">
    <property type="entry name" value="DUF6598"/>
    <property type="match status" value="1"/>
</dbReference>
<dbReference type="InterPro" id="IPR027417">
    <property type="entry name" value="P-loop_NTPase"/>
</dbReference>
<dbReference type="Pfam" id="PF01843">
    <property type="entry name" value="DIL"/>
    <property type="match status" value="1"/>
</dbReference>
<keyword evidence="2" id="KW-0505">Motor protein</keyword>
<dbReference type="Pfam" id="PF00063">
    <property type="entry name" value="Myosin_head"/>
    <property type="match status" value="1"/>
</dbReference>
<protein>
    <recommendedName>
        <fullName evidence="6">Dilute domain-containing protein</fullName>
    </recommendedName>
</protein>
<accession>A0A2N9I8W3</accession>
<keyword evidence="3" id="KW-0611">Plant defense</keyword>
<evidence type="ECO:0000256" key="3">
    <source>
        <dbReference type="RuleBase" id="RU004915"/>
    </source>
</evidence>
<evidence type="ECO:0000256" key="4">
    <source>
        <dbReference type="SAM" id="Coils"/>
    </source>
</evidence>
<evidence type="ECO:0000313" key="7">
    <source>
        <dbReference type="EMBL" id="SPD21112.1"/>
    </source>
</evidence>
<dbReference type="InterPro" id="IPR046533">
    <property type="entry name" value="DUF6598"/>
</dbReference>
<dbReference type="InterPro" id="IPR036041">
    <property type="entry name" value="Ribosome-inact_prot_sf"/>
</dbReference>
<proteinExistence type="inferred from homology"/>
<dbReference type="SUPFAM" id="SSF52540">
    <property type="entry name" value="P-loop containing nucleoside triphosphate hydrolases"/>
    <property type="match status" value="1"/>
</dbReference>
<evidence type="ECO:0000256" key="1">
    <source>
        <dbReference type="ARBA" id="ARBA00023123"/>
    </source>
</evidence>
<keyword evidence="3" id="KW-0800">Toxin</keyword>
<gene>
    <name evidence="7" type="ORF">FSB_LOCUS48994</name>
</gene>
<name>A0A2N9I8W3_FAGSY</name>
<reference evidence="7" key="1">
    <citation type="submission" date="2018-02" db="EMBL/GenBank/DDBJ databases">
        <authorList>
            <person name="Cohen D.B."/>
            <person name="Kent A.D."/>
        </authorList>
    </citation>
    <scope>NUCLEOTIDE SEQUENCE</scope>
</reference>
<sequence length="1097" mass="122267">MCPGPATHEGFEFYEVLEVICSTNETLIAKGYFIPLFDLGSSFQVLYDMEPLSGEILVGKYVKTMGKSLSHSSAQALNELLVNPRTMNPDPEKPVTKESLVAFSVKFNVRQGTKNYKQFIESLCRQVGGTFSHVLPVLPDQNLTIQRFHVVLENNDNEITLSIRRENLYLVGYKTKDSTSWLELGKDVTDPPPHQILGSTFLDFSAQEATTILGVLFFKLDKFQSMVNAERTQKQPLAEVLLVQINKSDMSGPLFFYGTVKVDDRLGFQNIYNRKKEECKLIRMGKYFLRTTLARSIYASNGVLITIDLSYCTKSKGVDFSKGKIHWNFFDTKYDNVLSEKVYGGYGSVTVRCIVFSDAVEATVELIVEKGEHDVRLGESMRLSRFVIAIPLISSDPTLIVEAKLFHKNSGISKHEIAYGIAEFPCQHSGTVKKMISGKDGEIQVKGNDNEGKSNSIFVSGESGAGKTETTKILMRYLANLGGRSGVEGQTVEQQVVEHLAMPKLLGTTTQAHPEGGFYSETSRDNSVVLSKSQLPPECGNHWCKSIQAARETGALKEAKDKLEKRVEELTWHLQLEKRLRTDLGEEKGQEIATLQDALHVTQIQVEEANARVIQEREAAWKAIEGAPPVMKETPVIIQDTEKIDSLTVEVESLKALLLSERQGAEEARKSSTDSEARNVELAKKLEDAEQKGKKRRESFTLVVMTVKCIRKFRVCLPPYVFSLHFICALLCMFMLEEKLSNSELENQALRQQALALSPTGKALSVRPKSMIIQRTPENGNVLNGEAKEPESEEKPQKSLNEKQQENQDILVKCISQNLGFSGGKPVAACVIYKCLLHWRSFEVERTSVFDRIIQPIASALDVPDNNDVLAYWLSNTSTLLFLLQHTLKSTGAASLTPQRRGTATASLFGRVSQVGNNHGLRSSPQSAGLSSFLNGTQDIMGKFSEGRSQANAVAQQALIAHWQSIVKSLDNSLKTMKVNNVPPFLVRKVFTQIFSSINVQLFNSLLLRRECCSFSNGEYVKAGLAELEQWCYEATEEYAGSAWDELKHIRQAVGFLHPFSADDISKSMQQIDVADIDPPPLIRENSGFGFLLPRSE</sequence>
<feature type="compositionally biased region" description="Basic and acidic residues" evidence="5">
    <location>
        <begin position="786"/>
        <end position="802"/>
    </location>
</feature>
<dbReference type="Gene3D" id="3.40.850.10">
    <property type="entry name" value="Kinesin motor domain"/>
    <property type="match status" value="1"/>
</dbReference>
<dbReference type="GO" id="GO:0005524">
    <property type="term" value="F:ATP binding"/>
    <property type="evidence" value="ECO:0007669"/>
    <property type="project" value="InterPro"/>
</dbReference>
<dbReference type="GO" id="GO:0090729">
    <property type="term" value="F:toxin activity"/>
    <property type="evidence" value="ECO:0007669"/>
    <property type="project" value="UniProtKB-KW"/>
</dbReference>
<keyword evidence="3" id="KW-0652">Protein synthesis inhibitor</keyword>
<dbReference type="InterPro" id="IPR001609">
    <property type="entry name" value="Myosin_head_motor_dom-like"/>
</dbReference>
<dbReference type="SUPFAM" id="SSF56371">
    <property type="entry name" value="Ribosome inactivating proteins (RIP)"/>
    <property type="match status" value="1"/>
</dbReference>
<dbReference type="GO" id="GO:0030598">
    <property type="term" value="F:rRNA N-glycosylase activity"/>
    <property type="evidence" value="ECO:0007669"/>
    <property type="project" value="UniProtKB-EC"/>
</dbReference>
<keyword evidence="3" id="KW-0378">Hydrolase</keyword>
<dbReference type="Pfam" id="PF00161">
    <property type="entry name" value="RIP"/>
    <property type="match status" value="1"/>
</dbReference>
<dbReference type="InterPro" id="IPR002710">
    <property type="entry name" value="Dilute_dom"/>
</dbReference>
<dbReference type="PANTHER" id="PTHR16027">
    <property type="entry name" value="DILUTE DOMAIN-CONTAINING PROTEIN YPR089W"/>
    <property type="match status" value="1"/>
</dbReference>
<dbReference type="InterPro" id="IPR001574">
    <property type="entry name" value="Ribosome_inactivat_prot"/>
</dbReference>
<dbReference type="GO" id="GO:0016459">
    <property type="term" value="C:myosin complex"/>
    <property type="evidence" value="ECO:0007669"/>
    <property type="project" value="UniProtKB-KW"/>
</dbReference>
<dbReference type="GO" id="GO:0017148">
    <property type="term" value="P:negative regulation of translation"/>
    <property type="evidence" value="ECO:0007669"/>
    <property type="project" value="UniProtKB-KW"/>
</dbReference>
<evidence type="ECO:0000256" key="2">
    <source>
        <dbReference type="ARBA" id="ARBA00023175"/>
    </source>
</evidence>
<dbReference type="SMART" id="SM01132">
    <property type="entry name" value="DIL"/>
    <property type="match status" value="1"/>
</dbReference>
<keyword evidence="4" id="KW-0175">Coiled coil</keyword>
<dbReference type="GO" id="GO:0006952">
    <property type="term" value="P:defense response"/>
    <property type="evidence" value="ECO:0007669"/>
    <property type="project" value="UniProtKB-KW"/>
</dbReference>
<feature type="coiled-coil region" evidence="4">
    <location>
        <begin position="560"/>
        <end position="612"/>
    </location>
</feature>
<dbReference type="EMBL" id="OIVN01005146">
    <property type="protein sequence ID" value="SPD21112.1"/>
    <property type="molecule type" value="Genomic_DNA"/>
</dbReference>
<dbReference type="InterPro" id="IPR016138">
    <property type="entry name" value="Ribosome_inactivat_prot_sub1"/>
</dbReference>
<comment type="similarity">
    <text evidence="3">Belongs to the ribosome-inactivating protein family.</text>
</comment>
<dbReference type="GO" id="GO:0003774">
    <property type="term" value="F:cytoskeletal motor activity"/>
    <property type="evidence" value="ECO:0007669"/>
    <property type="project" value="InterPro"/>
</dbReference>
<dbReference type="Gene3D" id="3.40.420.10">
    <property type="entry name" value="Ricin (A subunit), domain 1"/>
    <property type="match status" value="1"/>
</dbReference>
<dbReference type="InterPro" id="IPR036961">
    <property type="entry name" value="Kinesin_motor_dom_sf"/>
</dbReference>
<evidence type="ECO:0000256" key="5">
    <source>
        <dbReference type="SAM" id="MobiDB-lite"/>
    </source>
</evidence>
<comment type="catalytic activity">
    <reaction evidence="3">
        <text>Endohydrolysis of the N-glycosidic bond at one specific adenosine on the 28S rRNA.</text>
        <dbReference type="EC" id="3.2.2.22"/>
    </reaction>
</comment>
<organism evidence="7">
    <name type="scientific">Fagus sylvatica</name>
    <name type="common">Beechnut</name>
    <dbReference type="NCBI Taxonomy" id="28930"/>
    <lineage>
        <taxon>Eukaryota</taxon>
        <taxon>Viridiplantae</taxon>
        <taxon>Streptophyta</taxon>
        <taxon>Embryophyta</taxon>
        <taxon>Tracheophyta</taxon>
        <taxon>Spermatophyta</taxon>
        <taxon>Magnoliopsida</taxon>
        <taxon>eudicotyledons</taxon>
        <taxon>Gunneridae</taxon>
        <taxon>Pentapetalae</taxon>
        <taxon>rosids</taxon>
        <taxon>fabids</taxon>
        <taxon>Fagales</taxon>
        <taxon>Fagaceae</taxon>
        <taxon>Fagus</taxon>
    </lineage>
</organism>
<keyword evidence="1" id="KW-0518">Myosin</keyword>
<dbReference type="PROSITE" id="PS51126">
    <property type="entry name" value="DILUTE"/>
    <property type="match status" value="1"/>
</dbReference>
<evidence type="ECO:0000259" key="6">
    <source>
        <dbReference type="PROSITE" id="PS51126"/>
    </source>
</evidence>